<dbReference type="Gramene" id="Tc02v2_t024600.1">
    <property type="protein sequence ID" value="Tc02v2_p024600.1"/>
    <property type="gene ID" value="Tc02v2_g024600"/>
</dbReference>
<dbReference type="Gene3D" id="3.80.10.10">
    <property type="entry name" value="Ribonuclease Inhibitor"/>
    <property type="match status" value="1"/>
</dbReference>
<name>A0AB32VW68_THECC</name>
<dbReference type="InterPro" id="IPR055357">
    <property type="entry name" value="LRR_At1g61320_AtMIF1"/>
</dbReference>
<sequence length="510" mass="58788">MVLFDTRLLLLFITAFLFLTFHLSAKISGTCKFRIFTIFNILSIFNLYFSSPSKEAGTSNQLNLEMEDDQREEYSRDRISELPDEILFTILSFLTLKEVASICFLSKRLKSLWPNIVTLNFDASYALCELRRNGSLRKKKRSWYISWVNHILELHKGSTLNEFRVCFDLDWTCRHDIDSWFHFAISKRVRKLELDFEEVAEKTWPPGLRSYSLTKSCYDYIRTPHGLSCITLLTSLCLRFVKVSGEVLEHFLSHCPLLEKLVVEWSKNLVRLKVASNSSALRLRYLEIHSCLALENLEISAPNLWSFRYYGQKMALHIENAPHLADVLIGGNLDDQPAFAFYPLSSYLCQLETLTLEMSAYNMMFPNFPQLTNLRHLVVSVYGGYDDNLLVLTSLIDASPSLNKLSLELKIWRSSTYNHAHSASNATGKPILSLKVVEVVGFRGFKIDVDFVTYLLEHGKMIEKITINCCHPSWIGQIWECESIKEREKARMHALQLKSKAPAITEFVVV</sequence>
<dbReference type="Gene3D" id="1.20.1280.50">
    <property type="match status" value="1"/>
</dbReference>
<proteinExistence type="predicted"/>
<dbReference type="SUPFAM" id="SSF52047">
    <property type="entry name" value="RNI-like"/>
    <property type="match status" value="1"/>
</dbReference>
<dbReference type="GeneID" id="18609782"/>
<dbReference type="Pfam" id="PF23622">
    <property type="entry name" value="LRR_At1g61320_AtMIF1"/>
    <property type="match status" value="1"/>
</dbReference>
<dbReference type="PANTHER" id="PTHR34145">
    <property type="entry name" value="OS02G0105600 PROTEIN"/>
    <property type="match status" value="1"/>
</dbReference>
<dbReference type="SMART" id="SM00256">
    <property type="entry name" value="FBOX"/>
    <property type="match status" value="1"/>
</dbReference>
<reference evidence="3" key="2">
    <citation type="submission" date="2025-08" db="UniProtKB">
        <authorList>
            <consortium name="RefSeq"/>
        </authorList>
    </citation>
    <scope>IDENTIFICATION</scope>
</reference>
<dbReference type="PANTHER" id="PTHR34145:SF68">
    <property type="entry name" value="FBD DOMAIN-CONTAINING PROTEIN"/>
    <property type="match status" value="1"/>
</dbReference>
<reference evidence="2" key="1">
    <citation type="journal article" date="1997" name="Nucleic Acids Res.">
        <title>tRNAscan-SE: a program for improved detection of transfer RNA genes in genomic sequence.</title>
        <authorList>
            <person name="Lowe T.M."/>
            <person name="Eddy S.R."/>
        </authorList>
    </citation>
    <scope>NUCLEOTIDE SEQUENCE [LARGE SCALE GENOMIC DNA]</scope>
    <source>
        <strain evidence="2">r\B97-61/B2</strain>
    </source>
</reference>
<dbReference type="Pfam" id="PF00646">
    <property type="entry name" value="F-box"/>
    <property type="match status" value="1"/>
</dbReference>
<dbReference type="SUPFAM" id="SSF81383">
    <property type="entry name" value="F-box domain"/>
    <property type="match status" value="1"/>
</dbReference>
<evidence type="ECO:0000313" key="3">
    <source>
        <dbReference type="RefSeq" id="XP_017970810.1"/>
    </source>
</evidence>
<accession>A0AB32VW68</accession>
<evidence type="ECO:0000259" key="1">
    <source>
        <dbReference type="PROSITE" id="PS50181"/>
    </source>
</evidence>
<dbReference type="Proteomes" id="UP000694886">
    <property type="component" value="Chromosome 2"/>
</dbReference>
<protein>
    <submittedName>
        <fullName evidence="3">F-box/FBD/LRR-repeat protein At4g26340 isoform X1</fullName>
    </submittedName>
</protein>
<dbReference type="InterPro" id="IPR036047">
    <property type="entry name" value="F-box-like_dom_sf"/>
</dbReference>
<dbReference type="InterPro" id="IPR001810">
    <property type="entry name" value="F-box_dom"/>
</dbReference>
<evidence type="ECO:0000313" key="2">
    <source>
        <dbReference type="Proteomes" id="UP000694886"/>
    </source>
</evidence>
<dbReference type="AlphaFoldDB" id="A0AB32VW68"/>
<dbReference type="RefSeq" id="XP_017970810.1">
    <property type="nucleotide sequence ID" value="XM_018115321.1"/>
</dbReference>
<dbReference type="PROSITE" id="PS50181">
    <property type="entry name" value="FBOX"/>
    <property type="match status" value="1"/>
</dbReference>
<dbReference type="InterPro" id="IPR053772">
    <property type="entry name" value="At1g61320/At1g61330-like"/>
</dbReference>
<dbReference type="InterPro" id="IPR032675">
    <property type="entry name" value="LRR_dom_sf"/>
</dbReference>
<feature type="domain" description="F-box" evidence="1">
    <location>
        <begin position="76"/>
        <end position="112"/>
    </location>
</feature>
<organism evidence="2 3">
    <name type="scientific">Theobroma cacao</name>
    <name type="common">Cacao</name>
    <name type="synonym">Cocoa</name>
    <dbReference type="NCBI Taxonomy" id="3641"/>
    <lineage>
        <taxon>Eukaryota</taxon>
        <taxon>Viridiplantae</taxon>
        <taxon>Streptophyta</taxon>
        <taxon>Embryophyta</taxon>
        <taxon>Tracheophyta</taxon>
        <taxon>Spermatophyta</taxon>
        <taxon>Magnoliopsida</taxon>
        <taxon>eudicotyledons</taxon>
        <taxon>Gunneridae</taxon>
        <taxon>Pentapetalae</taxon>
        <taxon>rosids</taxon>
        <taxon>malvids</taxon>
        <taxon>Malvales</taxon>
        <taxon>Malvaceae</taxon>
        <taxon>Byttnerioideae</taxon>
        <taxon>Theobroma</taxon>
    </lineage>
</organism>
<gene>
    <name evidence="3" type="primary">LOC18609782</name>
</gene>